<name>A0AAW0LE54_QUESU</name>
<organism evidence="1 2">
    <name type="scientific">Quercus suber</name>
    <name type="common">Cork oak</name>
    <dbReference type="NCBI Taxonomy" id="58331"/>
    <lineage>
        <taxon>Eukaryota</taxon>
        <taxon>Viridiplantae</taxon>
        <taxon>Streptophyta</taxon>
        <taxon>Embryophyta</taxon>
        <taxon>Tracheophyta</taxon>
        <taxon>Spermatophyta</taxon>
        <taxon>Magnoliopsida</taxon>
        <taxon>eudicotyledons</taxon>
        <taxon>Gunneridae</taxon>
        <taxon>Pentapetalae</taxon>
        <taxon>rosids</taxon>
        <taxon>fabids</taxon>
        <taxon>Fagales</taxon>
        <taxon>Fagaceae</taxon>
        <taxon>Quercus</taxon>
    </lineage>
</organism>
<protein>
    <submittedName>
        <fullName evidence="1">Uncharacterized protein</fullName>
    </submittedName>
</protein>
<keyword evidence="2" id="KW-1185">Reference proteome</keyword>
<gene>
    <name evidence="1" type="ORF">CFP56_004605</name>
</gene>
<sequence length="113" mass="12413">MTFPSNEFTVPALSLSNPSDPVRYCGSEKCLETSIKCSLKLEDQQFGQWIRAAQFNNSRKSVVEVAGFGEDAFIPSREASLLNNPRKFNQTLTGSVHWLVTGISLEKEKGGGS</sequence>
<dbReference type="AlphaFoldDB" id="A0AAW0LE54"/>
<comment type="caution">
    <text evidence="1">The sequence shown here is derived from an EMBL/GenBank/DDBJ whole genome shotgun (WGS) entry which is preliminary data.</text>
</comment>
<reference evidence="1 2" key="1">
    <citation type="journal article" date="2018" name="Sci. Data">
        <title>The draft genome sequence of cork oak.</title>
        <authorList>
            <person name="Ramos A.M."/>
            <person name="Usie A."/>
            <person name="Barbosa P."/>
            <person name="Barros P.M."/>
            <person name="Capote T."/>
            <person name="Chaves I."/>
            <person name="Simoes F."/>
            <person name="Abreu I."/>
            <person name="Carrasquinho I."/>
            <person name="Faro C."/>
            <person name="Guimaraes J.B."/>
            <person name="Mendonca D."/>
            <person name="Nobrega F."/>
            <person name="Rodrigues L."/>
            <person name="Saibo N.J.M."/>
            <person name="Varela M.C."/>
            <person name="Egas C."/>
            <person name="Matos J."/>
            <person name="Miguel C.M."/>
            <person name="Oliveira M.M."/>
            <person name="Ricardo C.P."/>
            <person name="Goncalves S."/>
        </authorList>
    </citation>
    <scope>NUCLEOTIDE SEQUENCE [LARGE SCALE GENOMIC DNA]</scope>
    <source>
        <strain evidence="2">cv. HL8</strain>
    </source>
</reference>
<proteinExistence type="predicted"/>
<dbReference type="Proteomes" id="UP000237347">
    <property type="component" value="Unassembled WGS sequence"/>
</dbReference>
<evidence type="ECO:0000313" key="2">
    <source>
        <dbReference type="Proteomes" id="UP000237347"/>
    </source>
</evidence>
<evidence type="ECO:0000313" key="1">
    <source>
        <dbReference type="EMBL" id="KAK7848631.1"/>
    </source>
</evidence>
<dbReference type="EMBL" id="PKMF04000125">
    <property type="protein sequence ID" value="KAK7848631.1"/>
    <property type="molecule type" value="Genomic_DNA"/>
</dbReference>
<accession>A0AAW0LE54</accession>